<dbReference type="STRING" id="1314781.A0A165G0G2"/>
<organism evidence="4 5">
    <name type="scientific">Exidia glandulosa HHB12029</name>
    <dbReference type="NCBI Taxonomy" id="1314781"/>
    <lineage>
        <taxon>Eukaryota</taxon>
        <taxon>Fungi</taxon>
        <taxon>Dikarya</taxon>
        <taxon>Basidiomycota</taxon>
        <taxon>Agaricomycotina</taxon>
        <taxon>Agaricomycetes</taxon>
        <taxon>Auriculariales</taxon>
        <taxon>Exidiaceae</taxon>
        <taxon>Exidia</taxon>
    </lineage>
</organism>
<dbReference type="Pfam" id="PF02661">
    <property type="entry name" value="Fic"/>
    <property type="match status" value="1"/>
</dbReference>
<dbReference type="PANTHER" id="PTHR13504:SF38">
    <property type="entry name" value="FIDO DOMAIN-CONTAINING PROTEIN"/>
    <property type="match status" value="1"/>
</dbReference>
<keyword evidence="2" id="KW-0547">Nucleotide-binding</keyword>
<name>A0A165G0G2_EXIGL</name>
<dbReference type="PROSITE" id="PS51459">
    <property type="entry name" value="FIDO"/>
    <property type="match status" value="1"/>
</dbReference>
<sequence length="322" mass="35903">MERGLPAPAVEPLSGYRTVNIALDAVKAHWDTLRDNVPEVLLNKRLSRLISIESNQLEHVFELGGDSVSRLVRAGFFVAAIEKVQEGSPIRRKEEIVKVLKDYHLALGVWERNWAESRSLDERMIKEVHHRLLRATRIRQDEDYNVLMIPTRAWRQSVALNNQRIATIYHRPTEIPASMSRFLSLVDPLVSAASSGELDDPYSVAAWIHHSLACIHPFQDGNGRVTRIVASIPLVLCGLPPINIFYEDGIKYGQLLRQADSQRDIGPLATFLHDQALKTASRLLAICDADVDPDGDVDGGLDTVSVAEYEKALATGPVSLPR</sequence>
<keyword evidence="5" id="KW-1185">Reference proteome</keyword>
<dbReference type="EMBL" id="KV426063">
    <property type="protein sequence ID" value="KZV89803.1"/>
    <property type="molecule type" value="Genomic_DNA"/>
</dbReference>
<protein>
    <recommendedName>
        <fullName evidence="3">Fido domain-containing protein</fullName>
    </recommendedName>
</protein>
<reference evidence="4 5" key="1">
    <citation type="journal article" date="2016" name="Mol. Biol. Evol.">
        <title>Comparative Genomics of Early-Diverging Mushroom-Forming Fungi Provides Insights into the Origins of Lignocellulose Decay Capabilities.</title>
        <authorList>
            <person name="Nagy L.G."/>
            <person name="Riley R."/>
            <person name="Tritt A."/>
            <person name="Adam C."/>
            <person name="Daum C."/>
            <person name="Floudas D."/>
            <person name="Sun H."/>
            <person name="Yadav J.S."/>
            <person name="Pangilinan J."/>
            <person name="Larsson K.H."/>
            <person name="Matsuura K."/>
            <person name="Barry K."/>
            <person name="Labutti K."/>
            <person name="Kuo R."/>
            <person name="Ohm R.A."/>
            <person name="Bhattacharya S.S."/>
            <person name="Shirouzu T."/>
            <person name="Yoshinaga Y."/>
            <person name="Martin F.M."/>
            <person name="Grigoriev I.V."/>
            <person name="Hibbett D.S."/>
        </authorList>
    </citation>
    <scope>NUCLEOTIDE SEQUENCE [LARGE SCALE GENOMIC DNA]</scope>
    <source>
        <strain evidence="4 5">HHB12029</strain>
    </source>
</reference>
<dbReference type="SUPFAM" id="SSF140931">
    <property type="entry name" value="Fic-like"/>
    <property type="match status" value="1"/>
</dbReference>
<gene>
    <name evidence="4" type="ORF">EXIGLDRAFT_721042</name>
</gene>
<dbReference type="OrthoDB" id="439046at2759"/>
<dbReference type="Proteomes" id="UP000077266">
    <property type="component" value="Unassembled WGS sequence"/>
</dbReference>
<dbReference type="AlphaFoldDB" id="A0A165G0G2"/>
<evidence type="ECO:0000256" key="1">
    <source>
        <dbReference type="PIRSR" id="PIRSR640198-1"/>
    </source>
</evidence>
<feature type="binding site" evidence="2">
    <location>
        <begin position="220"/>
        <end position="227"/>
    </location>
    <ligand>
        <name>ATP</name>
        <dbReference type="ChEBI" id="CHEBI:30616"/>
    </ligand>
</feature>
<evidence type="ECO:0000259" key="3">
    <source>
        <dbReference type="PROSITE" id="PS51459"/>
    </source>
</evidence>
<keyword evidence="2" id="KW-0067">ATP-binding</keyword>
<dbReference type="InParanoid" id="A0A165G0G2"/>
<feature type="active site" evidence="1">
    <location>
        <position position="216"/>
    </location>
</feature>
<dbReference type="InterPro" id="IPR003812">
    <property type="entry name" value="Fido"/>
</dbReference>
<dbReference type="InterPro" id="IPR040198">
    <property type="entry name" value="Fido_containing"/>
</dbReference>
<evidence type="ECO:0000256" key="2">
    <source>
        <dbReference type="PIRSR" id="PIRSR640198-2"/>
    </source>
</evidence>
<dbReference type="GO" id="GO:0005524">
    <property type="term" value="F:ATP binding"/>
    <property type="evidence" value="ECO:0007669"/>
    <property type="project" value="UniProtKB-KW"/>
</dbReference>
<evidence type="ECO:0000313" key="5">
    <source>
        <dbReference type="Proteomes" id="UP000077266"/>
    </source>
</evidence>
<accession>A0A165G0G2</accession>
<dbReference type="PANTHER" id="PTHR13504">
    <property type="entry name" value="FIDO DOMAIN-CONTAINING PROTEIN DDB_G0283145"/>
    <property type="match status" value="1"/>
</dbReference>
<dbReference type="InterPro" id="IPR036597">
    <property type="entry name" value="Fido-like_dom_sf"/>
</dbReference>
<dbReference type="Gene3D" id="1.10.3290.10">
    <property type="entry name" value="Fido-like domain"/>
    <property type="match status" value="1"/>
</dbReference>
<evidence type="ECO:0000313" key="4">
    <source>
        <dbReference type="EMBL" id="KZV89803.1"/>
    </source>
</evidence>
<feature type="domain" description="Fido" evidence="3">
    <location>
        <begin position="120"/>
        <end position="274"/>
    </location>
</feature>
<proteinExistence type="predicted"/>